<organism evidence="2 3">
    <name type="scientific">Apium graveolens</name>
    <name type="common">Celery</name>
    <dbReference type="NCBI Taxonomy" id="4045"/>
    <lineage>
        <taxon>Eukaryota</taxon>
        <taxon>Viridiplantae</taxon>
        <taxon>Streptophyta</taxon>
        <taxon>Embryophyta</taxon>
        <taxon>Tracheophyta</taxon>
        <taxon>Spermatophyta</taxon>
        <taxon>Magnoliopsida</taxon>
        <taxon>eudicotyledons</taxon>
        <taxon>Gunneridae</taxon>
        <taxon>Pentapetalae</taxon>
        <taxon>asterids</taxon>
        <taxon>campanulids</taxon>
        <taxon>Apiales</taxon>
        <taxon>Apiaceae</taxon>
        <taxon>Apioideae</taxon>
        <taxon>apioid superclade</taxon>
        <taxon>Apieae</taxon>
        <taxon>Apium</taxon>
    </lineage>
</organism>
<feature type="region of interest" description="Disordered" evidence="1">
    <location>
        <begin position="220"/>
        <end position="253"/>
    </location>
</feature>
<dbReference type="Proteomes" id="UP000593563">
    <property type="component" value="Unassembled WGS sequence"/>
</dbReference>
<dbReference type="InterPro" id="IPR012340">
    <property type="entry name" value="NA-bd_OB-fold"/>
</dbReference>
<name>A0A6L5BAT6_APIGR</name>
<evidence type="ECO:0000256" key="1">
    <source>
        <dbReference type="SAM" id="MobiDB-lite"/>
    </source>
</evidence>
<proteinExistence type="predicted"/>
<keyword evidence="3" id="KW-1185">Reference proteome</keyword>
<dbReference type="AlphaFoldDB" id="A0A6L5BAT6"/>
<protein>
    <recommendedName>
        <fullName evidence="4">Replication factor A C-terminal domain-containing protein</fullName>
    </recommendedName>
</protein>
<evidence type="ECO:0000313" key="2">
    <source>
        <dbReference type="EMBL" id="KAF1002525.1"/>
    </source>
</evidence>
<comment type="caution">
    <text evidence="2">The sequence shown here is derived from an EMBL/GenBank/DDBJ whole genome shotgun (WGS) entry which is preliminary data.</text>
</comment>
<evidence type="ECO:0000313" key="3">
    <source>
        <dbReference type="Proteomes" id="UP000593563"/>
    </source>
</evidence>
<dbReference type="EMBL" id="WRXP01000989">
    <property type="protein sequence ID" value="KAF1002525.1"/>
    <property type="molecule type" value="Genomic_DNA"/>
</dbReference>
<evidence type="ECO:0008006" key="4">
    <source>
        <dbReference type="Google" id="ProtNLM"/>
    </source>
</evidence>
<reference evidence="2" key="1">
    <citation type="submission" date="2020-01" db="EMBL/GenBank/DDBJ databases">
        <title>The Celery Genome Sequence Reveals Sequential Paleo-tetraploidization, Resistance Gene Elimination, Karyotype Evolution, and Functional Innovation in Apiales.</title>
        <authorList>
            <person name="Song X."/>
        </authorList>
    </citation>
    <scope>NUCLEOTIDE SEQUENCE</scope>
    <source>
        <tissue evidence="2">Leaf</tissue>
    </source>
</reference>
<accession>A0A6L5BAT6</accession>
<sequence>MVEAIGTSDLTSNGSRKTDVRLVDDRLQFSLLQRHPKNNRLSSTVVLSSGDGTTTYCNIDYAPLNDLKSAIIANGRAEESLPPPTTPRLMLPTTENKKEMTIRQILETPAPTEGEAIWMLYEETIIDISRHDSCFRVNMGVQDLSEKTTLTLFTKEVKRLIGVPIEKLMAEIGKDNLTPEIPPVLNNLVGKKCLFEVKITSKNIPGHEYYTVAKLSETQDTNTTPAGTRCPPAQPEATSSTVNLQRRKKQRIA</sequence>
<dbReference type="Gene3D" id="2.40.50.140">
    <property type="entry name" value="Nucleic acid-binding proteins"/>
    <property type="match status" value="1"/>
</dbReference>
<gene>
    <name evidence="2" type="ORF">AG4045_007087</name>
</gene>
<dbReference type="SUPFAM" id="SSF50249">
    <property type="entry name" value="Nucleic acid-binding proteins"/>
    <property type="match status" value="1"/>
</dbReference>